<evidence type="ECO:0000313" key="3">
    <source>
        <dbReference type="Proteomes" id="UP001177769"/>
    </source>
</evidence>
<organism evidence="2 3">
    <name type="scientific">Paucibacter sediminis</name>
    <dbReference type="NCBI Taxonomy" id="3019553"/>
    <lineage>
        <taxon>Bacteria</taxon>
        <taxon>Pseudomonadati</taxon>
        <taxon>Pseudomonadota</taxon>
        <taxon>Betaproteobacteria</taxon>
        <taxon>Burkholderiales</taxon>
        <taxon>Sphaerotilaceae</taxon>
        <taxon>Roseateles</taxon>
    </lineage>
</organism>
<gene>
    <name evidence="2" type="ORF">PFX98_06180</name>
</gene>
<feature type="signal peptide" evidence="1">
    <location>
        <begin position="1"/>
        <end position="24"/>
    </location>
</feature>
<feature type="chain" id="PRO_5041666243" evidence="1">
    <location>
        <begin position="25"/>
        <end position="217"/>
    </location>
</feature>
<dbReference type="AlphaFoldDB" id="A0AA95NFA0"/>
<dbReference type="PROSITE" id="PS51257">
    <property type="entry name" value="PROKAR_LIPOPROTEIN"/>
    <property type="match status" value="1"/>
</dbReference>
<dbReference type="RefSeq" id="WP_285234305.1">
    <property type="nucleotide sequence ID" value="NZ_CP116346.1"/>
</dbReference>
<evidence type="ECO:0000256" key="1">
    <source>
        <dbReference type="SAM" id="SignalP"/>
    </source>
</evidence>
<keyword evidence="1" id="KW-0732">Signal</keyword>
<accession>A0AA95NFA0</accession>
<proteinExistence type="predicted"/>
<dbReference type="KEGG" id="pais:PFX98_06180"/>
<sequence length="217" mass="23516">MRPGQFALVLACVALAGCATVPNAAKLVADGREALQQAPLCCVSLQQARMQPLPLGEAKLVIDTQAQAFDFGGNKAFFLLYELPAYVTPYSVALSSKSQGSLQDSALFIPRVAVFDANYKLTRYFDEKTLRNRGNDLERTVFFNPGDAQERYLAIYGSDLSASVERAYSMMTVQTVMAGPVMFNVYNGHDGKSLLRSSPTGQLQLNVQGLGEAKSGK</sequence>
<protein>
    <submittedName>
        <fullName evidence="2">Uncharacterized protein</fullName>
    </submittedName>
</protein>
<keyword evidence="3" id="KW-1185">Reference proteome</keyword>
<name>A0AA95NFA0_9BURK</name>
<dbReference type="EMBL" id="CP116346">
    <property type="protein sequence ID" value="WIT13195.1"/>
    <property type="molecule type" value="Genomic_DNA"/>
</dbReference>
<evidence type="ECO:0000313" key="2">
    <source>
        <dbReference type="EMBL" id="WIT13195.1"/>
    </source>
</evidence>
<dbReference type="Proteomes" id="UP001177769">
    <property type="component" value="Chromosome"/>
</dbReference>
<reference evidence="2" key="1">
    <citation type="submission" date="2023-01" db="EMBL/GenBank/DDBJ databases">
        <title>Whole genome sequence of Paucibacter sp. S2-9 isolated from pond sediment.</title>
        <authorList>
            <person name="Jung J.Y."/>
        </authorList>
    </citation>
    <scope>NUCLEOTIDE SEQUENCE</scope>
    <source>
        <strain evidence="2">S2-9</strain>
    </source>
</reference>